<dbReference type="Proteomes" id="UP000035331">
    <property type="component" value="Chromosome"/>
</dbReference>
<evidence type="ECO:0000313" key="1">
    <source>
        <dbReference type="EMBL" id="AKJ38307.1"/>
    </source>
</evidence>
<reference evidence="2" key="1">
    <citation type="submission" date="2014-06" db="EMBL/GenBank/DDBJ databases">
        <title>The complete genome sequence of Methanosarcina barkeri CM1.</title>
        <authorList>
            <consortium name="Pastoral Greenhouse Gas Research Consortium"/>
            <person name="Lambie S.C."/>
            <person name="Leahy S.C."/>
            <person name="Kelly W.J."/>
            <person name="Li D."/>
            <person name="Reilly K."/>
            <person name="Attwood G.T."/>
            <person name="Altermann E."/>
        </authorList>
    </citation>
    <scope>NUCLEOTIDE SEQUENCE [LARGE SCALE GENOMIC DNA]</scope>
    <source>
        <strain evidence="2">CM1</strain>
    </source>
</reference>
<proteinExistence type="predicted"/>
<reference evidence="1 2" key="2">
    <citation type="journal article" date="2015" name="Stand. Genomic Sci.">
        <title>The complete genome sequence of the rumen methanogen Methanosarcina barkeri CM1.</title>
        <authorList>
            <person name="Lambie S.C."/>
            <person name="Kelly W.J."/>
            <person name="Leahy S.C."/>
            <person name="Li D."/>
            <person name="Reilly K."/>
            <person name="McAllister T.A."/>
            <person name="Valle E.R."/>
            <person name="Attwood G.T."/>
            <person name="Altermann E."/>
        </authorList>
    </citation>
    <scope>NUCLEOTIDE SEQUENCE [LARGE SCALE GENOMIC DNA]</scope>
    <source>
        <strain evidence="1 2">CM1</strain>
    </source>
</reference>
<evidence type="ECO:0008006" key="3">
    <source>
        <dbReference type="Google" id="ProtNLM"/>
    </source>
</evidence>
<dbReference type="PATRIC" id="fig|796385.3.peg.1569"/>
<dbReference type="SUPFAM" id="SSF50974">
    <property type="entry name" value="Nitrous oxide reductase, N-terminal domain"/>
    <property type="match status" value="1"/>
</dbReference>
<organism evidence="1 2">
    <name type="scientific">Methanosarcina barkeri CM1</name>
    <dbReference type="NCBI Taxonomy" id="796385"/>
    <lineage>
        <taxon>Archaea</taxon>
        <taxon>Methanobacteriati</taxon>
        <taxon>Methanobacteriota</taxon>
        <taxon>Stenosarchaea group</taxon>
        <taxon>Methanomicrobia</taxon>
        <taxon>Methanosarcinales</taxon>
        <taxon>Methanosarcinaceae</taxon>
        <taxon>Methanosarcina</taxon>
    </lineage>
</organism>
<dbReference type="Gene3D" id="2.130.10.10">
    <property type="entry name" value="YVTN repeat-like/Quinoprotein amine dehydrogenase"/>
    <property type="match status" value="1"/>
</dbReference>
<dbReference type="EMBL" id="CP008746">
    <property type="protein sequence ID" value="AKJ38307.1"/>
    <property type="molecule type" value="Genomic_DNA"/>
</dbReference>
<name>A0A0G3CGS4_METBA</name>
<dbReference type="InterPro" id="IPR011964">
    <property type="entry name" value="YVTN_b-propeller_repeat"/>
</dbReference>
<dbReference type="InterPro" id="IPR015943">
    <property type="entry name" value="WD40/YVTN_repeat-like_dom_sf"/>
</dbReference>
<accession>A0A0G3CGS4</accession>
<protein>
    <recommendedName>
        <fullName evidence="3">Cell surface protein</fullName>
    </recommendedName>
</protein>
<dbReference type="NCBIfam" id="TIGR02276">
    <property type="entry name" value="beta_rpt_yvtn"/>
    <property type="match status" value="1"/>
</dbReference>
<dbReference type="InterPro" id="IPR011045">
    <property type="entry name" value="N2O_reductase_N"/>
</dbReference>
<gene>
    <name evidence="1" type="ORF">MCM1_1253</name>
</gene>
<sequence length="50" mass="5225">MGTVNVEKLPEEIAVSPSGVTVYVVNGKNSTVSIIDTATDAVTVTFEGRK</sequence>
<evidence type="ECO:0000313" key="2">
    <source>
        <dbReference type="Proteomes" id="UP000035331"/>
    </source>
</evidence>
<dbReference type="AlphaFoldDB" id="A0A0G3CGS4"/>